<keyword evidence="2" id="KW-1185">Reference proteome</keyword>
<evidence type="ECO:0000313" key="1">
    <source>
        <dbReference type="EMBL" id="CAB9506685.1"/>
    </source>
</evidence>
<dbReference type="Proteomes" id="UP001153069">
    <property type="component" value="Unassembled WGS sequence"/>
</dbReference>
<evidence type="ECO:0000313" key="2">
    <source>
        <dbReference type="Proteomes" id="UP001153069"/>
    </source>
</evidence>
<name>A0A9N8DQX5_9STRA</name>
<dbReference type="EMBL" id="CAICTM010000274">
    <property type="protein sequence ID" value="CAB9506685.1"/>
    <property type="molecule type" value="Genomic_DNA"/>
</dbReference>
<proteinExistence type="predicted"/>
<comment type="caution">
    <text evidence="1">The sequence shown here is derived from an EMBL/GenBank/DDBJ whole genome shotgun (WGS) entry which is preliminary data.</text>
</comment>
<organism evidence="1 2">
    <name type="scientific">Seminavis robusta</name>
    <dbReference type="NCBI Taxonomy" id="568900"/>
    <lineage>
        <taxon>Eukaryota</taxon>
        <taxon>Sar</taxon>
        <taxon>Stramenopiles</taxon>
        <taxon>Ochrophyta</taxon>
        <taxon>Bacillariophyta</taxon>
        <taxon>Bacillariophyceae</taxon>
        <taxon>Bacillariophycidae</taxon>
        <taxon>Naviculales</taxon>
        <taxon>Naviculaceae</taxon>
        <taxon>Seminavis</taxon>
    </lineage>
</organism>
<sequence>MSVLPVLIKTVSTTSISNEEESNRTCTCTMYSKQQATTPHQSRSRALPTTPSIDQTVRTMSSTAVNTTLGNSWMEPRTLHPIEGSSLLQLLMKGSVESSSGETFLQPTTASDSNEGQMDSNGRLLLILANAMLIVEDGECSMTSPVEGMWNGGNGTMET</sequence>
<protein>
    <submittedName>
        <fullName evidence="1">Uncharacterized protein</fullName>
    </submittedName>
</protein>
<accession>A0A9N8DQX5</accession>
<reference evidence="1" key="1">
    <citation type="submission" date="2020-06" db="EMBL/GenBank/DDBJ databases">
        <authorList>
            <consortium name="Plant Systems Biology data submission"/>
        </authorList>
    </citation>
    <scope>NUCLEOTIDE SEQUENCE</scope>
    <source>
        <strain evidence="1">D6</strain>
    </source>
</reference>
<dbReference type="AlphaFoldDB" id="A0A9N8DQX5"/>
<gene>
    <name evidence="1" type="ORF">SEMRO_275_G105711.1</name>
</gene>